<organism evidence="2 3">
    <name type="scientific">Chryseobacterium hagamense</name>
    <dbReference type="NCBI Taxonomy" id="395935"/>
    <lineage>
        <taxon>Bacteria</taxon>
        <taxon>Pseudomonadati</taxon>
        <taxon>Bacteroidota</taxon>
        <taxon>Flavobacteriia</taxon>
        <taxon>Flavobacteriales</taxon>
        <taxon>Weeksellaceae</taxon>
        <taxon>Chryseobacterium group</taxon>
        <taxon>Chryseobacterium</taxon>
    </lineage>
</organism>
<dbReference type="Proteomes" id="UP000321863">
    <property type="component" value="Unassembled WGS sequence"/>
</dbReference>
<comment type="caution">
    <text evidence="2">The sequence shown here is derived from an EMBL/GenBank/DDBJ whole genome shotgun (WGS) entry which is preliminary data.</text>
</comment>
<name>A0A511YK63_9FLAO</name>
<dbReference type="AlphaFoldDB" id="A0A511YK63"/>
<evidence type="ECO:0000313" key="2">
    <source>
        <dbReference type="EMBL" id="GEN75589.1"/>
    </source>
</evidence>
<keyword evidence="1" id="KW-0812">Transmembrane</keyword>
<gene>
    <name evidence="2" type="ORF">CHA01nite_13290</name>
</gene>
<accession>A0A511YK63</accession>
<protein>
    <submittedName>
        <fullName evidence="2">Uncharacterized protein</fullName>
    </submittedName>
</protein>
<sequence length="276" mass="32206">MHNLDWDGMYSAVLYIIRNYPLTILLYCLVCFVAGLLISLMLTLIMRKYNAFYRTPKYYNWLVKLYIPAIFIINGLVSLQLGLFWGSYEALKKDSFSISSQIYSSGVGAVFKDQKAKAEFIGGVRTVVSEISRNNENTKIKITDLVRAYDTKYGIINQPKNRMASWLMDQYGDRINTMVVYGILNSIPNVEVTGDLSYREFDKITKQLLVLDPDDIEKSIVEKIRNFYLMILKSQFKTLAGSLMMLWFILMLIPWLEFWIYTYVTKRITKRNNQIK</sequence>
<dbReference type="OrthoDB" id="750324at2"/>
<keyword evidence="1" id="KW-1133">Transmembrane helix</keyword>
<keyword evidence="1" id="KW-0472">Membrane</keyword>
<evidence type="ECO:0000313" key="3">
    <source>
        <dbReference type="Proteomes" id="UP000321863"/>
    </source>
</evidence>
<dbReference type="RefSeq" id="WP_146940537.1">
    <property type="nucleotide sequence ID" value="NZ_BJYJ01000004.1"/>
</dbReference>
<feature type="transmembrane region" description="Helical" evidence="1">
    <location>
        <begin position="65"/>
        <end position="85"/>
    </location>
</feature>
<dbReference type="EMBL" id="BJYJ01000004">
    <property type="protein sequence ID" value="GEN75589.1"/>
    <property type="molecule type" value="Genomic_DNA"/>
</dbReference>
<feature type="transmembrane region" description="Helical" evidence="1">
    <location>
        <begin position="20"/>
        <end position="45"/>
    </location>
</feature>
<proteinExistence type="predicted"/>
<reference evidence="2 3" key="1">
    <citation type="submission" date="2019-07" db="EMBL/GenBank/DDBJ databases">
        <title>Whole genome shotgun sequence of Chryseobacterium hagamense NBRC 105253.</title>
        <authorList>
            <person name="Hosoyama A."/>
            <person name="Uohara A."/>
            <person name="Ohji S."/>
            <person name="Ichikawa N."/>
        </authorList>
    </citation>
    <scope>NUCLEOTIDE SEQUENCE [LARGE SCALE GENOMIC DNA]</scope>
    <source>
        <strain evidence="2 3">NBRC 105253</strain>
    </source>
</reference>
<evidence type="ECO:0000256" key="1">
    <source>
        <dbReference type="SAM" id="Phobius"/>
    </source>
</evidence>
<keyword evidence="3" id="KW-1185">Reference proteome</keyword>
<feature type="transmembrane region" description="Helical" evidence="1">
    <location>
        <begin position="244"/>
        <end position="264"/>
    </location>
</feature>